<dbReference type="EMBL" id="QQBC01000016">
    <property type="protein sequence ID" value="RDI60341.1"/>
    <property type="molecule type" value="Genomic_DNA"/>
</dbReference>
<dbReference type="Gene3D" id="3.30.559.10">
    <property type="entry name" value="Chloramphenicol acetyltransferase-like domain"/>
    <property type="match status" value="1"/>
</dbReference>
<dbReference type="STRING" id="1210086.GCA_001613105_06254"/>
<dbReference type="SUPFAM" id="SSF52777">
    <property type="entry name" value="CoA-dependent acyltransferases"/>
    <property type="match status" value="1"/>
</dbReference>
<dbReference type="RefSeq" id="WP_068005402.1">
    <property type="nucleotide sequence ID" value="NZ_QQBC01000016.1"/>
</dbReference>
<name>A0A370HQV8_9NOCA</name>
<keyword evidence="2" id="KW-1185">Reference proteome</keyword>
<protein>
    <recommendedName>
        <fullName evidence="3">Condensation domain-containing protein</fullName>
    </recommendedName>
</protein>
<evidence type="ECO:0008006" key="3">
    <source>
        <dbReference type="Google" id="ProtNLM"/>
    </source>
</evidence>
<comment type="caution">
    <text evidence="1">The sequence shown here is derived from an EMBL/GenBank/DDBJ whole genome shotgun (WGS) entry which is preliminary data.</text>
</comment>
<organism evidence="1 2">
    <name type="scientific">Nocardia pseudobrasiliensis</name>
    <dbReference type="NCBI Taxonomy" id="45979"/>
    <lineage>
        <taxon>Bacteria</taxon>
        <taxon>Bacillati</taxon>
        <taxon>Actinomycetota</taxon>
        <taxon>Actinomycetes</taxon>
        <taxon>Mycobacteriales</taxon>
        <taxon>Nocardiaceae</taxon>
        <taxon>Nocardia</taxon>
    </lineage>
</organism>
<gene>
    <name evidence="1" type="ORF">DFR76_11673</name>
</gene>
<dbReference type="InterPro" id="IPR023213">
    <property type="entry name" value="CAT-like_dom_sf"/>
</dbReference>
<dbReference type="AlphaFoldDB" id="A0A370HQV8"/>
<evidence type="ECO:0000313" key="1">
    <source>
        <dbReference type="EMBL" id="RDI60341.1"/>
    </source>
</evidence>
<accession>A0A370HQV8</accession>
<evidence type="ECO:0000313" key="2">
    <source>
        <dbReference type="Proteomes" id="UP000254869"/>
    </source>
</evidence>
<dbReference type="Proteomes" id="UP000254869">
    <property type="component" value="Unassembled WGS sequence"/>
</dbReference>
<reference evidence="1 2" key="1">
    <citation type="submission" date="2018-07" db="EMBL/GenBank/DDBJ databases">
        <title>Genomic Encyclopedia of Type Strains, Phase IV (KMG-IV): sequencing the most valuable type-strain genomes for metagenomic binning, comparative biology and taxonomic classification.</title>
        <authorList>
            <person name="Goeker M."/>
        </authorList>
    </citation>
    <scope>NUCLEOTIDE SEQUENCE [LARGE SCALE GENOMIC DNA]</scope>
    <source>
        <strain evidence="1 2">DSM 44290</strain>
    </source>
</reference>
<sequence>MLYRLDDVDCVSARGHAAIGGAMAIQAVWLYDRAVDMAGLAEFHAALRDGKLGRAVAAAVIPAAGDRWTARAEIAPVEVAPAAIARGELEEWIAEQARAELRTYGGPAWRLAVARLDDGGSVVSLLVSHTIVDGRGLCDAVLAAVARERTEFHYRSDEFGATRRLFADLAAAAKRVGPALTAVVLGARLAAARRAQPAIDAAPEPGFRVPTLDVKVPARLWRAAAAARGGTATTLAVAVMAEIAAAAGRVDDQGTVRMMMPVSTRVEDDHRANALGSIEFEVGDVPDDLAPLRALMKEKLSAAAAAGQAPPPVFPVAVALPRGLYGVLARQAATDSTRTVCSNLGELDPRMVDIDGSAATSLRIGLINQSLTSRAVVAGRGGTLYGLFFECGDRISLQINAFHPPALENLEQLTEAVHRVLARYQLTVTSE</sequence>
<proteinExistence type="predicted"/>